<evidence type="ECO:0000259" key="4">
    <source>
        <dbReference type="Pfam" id="PF14226"/>
    </source>
</evidence>
<feature type="domain" description="Non-haem dioxygenase N-terminal" evidence="4">
    <location>
        <begin position="38"/>
        <end position="138"/>
    </location>
</feature>
<proteinExistence type="predicted"/>
<reference evidence="6" key="1">
    <citation type="submission" date="2013-01" db="EMBL/GenBank/DDBJ databases">
        <title>Draft Genome Sequence of a Mulberry Tree, Morus notabilis C.K. Schneid.</title>
        <authorList>
            <person name="He N."/>
            <person name="Zhao S."/>
        </authorList>
    </citation>
    <scope>NUCLEOTIDE SEQUENCE</scope>
</reference>
<evidence type="ECO:0000256" key="3">
    <source>
        <dbReference type="SAM" id="MobiDB-lite"/>
    </source>
</evidence>
<dbReference type="InterPro" id="IPR026992">
    <property type="entry name" value="DIOX_N"/>
</dbReference>
<accession>W9S2F8</accession>
<dbReference type="Proteomes" id="UP000030645">
    <property type="component" value="Unassembled WGS sequence"/>
</dbReference>
<dbReference type="PANTHER" id="PTHR47990">
    <property type="entry name" value="2-OXOGLUTARATE (2OG) AND FE(II)-DEPENDENT OXYGENASE SUPERFAMILY PROTEIN-RELATED"/>
    <property type="match status" value="1"/>
</dbReference>
<dbReference type="Gene3D" id="2.60.120.330">
    <property type="entry name" value="B-lactam Antibiotic, Isopenicillin N Synthase, Chain"/>
    <property type="match status" value="1"/>
</dbReference>
<gene>
    <name evidence="5" type="ORF">L484_011898</name>
</gene>
<dbReference type="STRING" id="981085.W9S2F8"/>
<dbReference type="Pfam" id="PF14226">
    <property type="entry name" value="DIOX_N"/>
    <property type="match status" value="1"/>
</dbReference>
<sequence>MDSEPPFEEAYNTLVLQSSLNTMKDDHKLDIYVGDCNLPLINLSHLSSHDQLERERCINEIAQAASNWGFFQVVNHGISVEVLESLEYEQKNLFNQPFEKKIQSNFLNLPSNSYRWGNPKATCLKQLSWSEAVHISITDASAMSGSTECNNLSYFKASTMAVDRIAKMEMVPKPRRQSIPCKDRRGRGPCLDLLSSQVKSREGKRNQLSDLDPEKTP</sequence>
<keyword evidence="2" id="KW-0408">Iron</keyword>
<name>W9S2F8_9ROSA</name>
<keyword evidence="6" id="KW-1185">Reference proteome</keyword>
<feature type="compositionally biased region" description="Basic and acidic residues" evidence="3">
    <location>
        <begin position="199"/>
        <end position="217"/>
    </location>
</feature>
<keyword evidence="1" id="KW-0479">Metal-binding</keyword>
<feature type="region of interest" description="Disordered" evidence="3">
    <location>
        <begin position="195"/>
        <end position="217"/>
    </location>
</feature>
<dbReference type="eggNOG" id="KOG0143">
    <property type="taxonomic scope" value="Eukaryota"/>
</dbReference>
<evidence type="ECO:0000313" key="6">
    <source>
        <dbReference type="Proteomes" id="UP000030645"/>
    </source>
</evidence>
<evidence type="ECO:0000256" key="2">
    <source>
        <dbReference type="ARBA" id="ARBA00023004"/>
    </source>
</evidence>
<organism evidence="5 6">
    <name type="scientific">Morus notabilis</name>
    <dbReference type="NCBI Taxonomy" id="981085"/>
    <lineage>
        <taxon>Eukaryota</taxon>
        <taxon>Viridiplantae</taxon>
        <taxon>Streptophyta</taxon>
        <taxon>Embryophyta</taxon>
        <taxon>Tracheophyta</taxon>
        <taxon>Spermatophyta</taxon>
        <taxon>Magnoliopsida</taxon>
        <taxon>eudicotyledons</taxon>
        <taxon>Gunneridae</taxon>
        <taxon>Pentapetalae</taxon>
        <taxon>rosids</taxon>
        <taxon>fabids</taxon>
        <taxon>Rosales</taxon>
        <taxon>Moraceae</taxon>
        <taxon>Moreae</taxon>
        <taxon>Morus</taxon>
    </lineage>
</organism>
<dbReference type="SUPFAM" id="SSF51197">
    <property type="entry name" value="Clavaminate synthase-like"/>
    <property type="match status" value="1"/>
</dbReference>
<dbReference type="AlphaFoldDB" id="W9S2F8"/>
<dbReference type="EMBL" id="KE345517">
    <property type="protein sequence ID" value="EXC05109.1"/>
    <property type="molecule type" value="Genomic_DNA"/>
</dbReference>
<dbReference type="InterPro" id="IPR050231">
    <property type="entry name" value="Iron_ascorbate_oxido_reductase"/>
</dbReference>
<dbReference type="InterPro" id="IPR027443">
    <property type="entry name" value="IPNS-like_sf"/>
</dbReference>
<evidence type="ECO:0000256" key="1">
    <source>
        <dbReference type="ARBA" id="ARBA00022723"/>
    </source>
</evidence>
<protein>
    <recommendedName>
        <fullName evidence="4">Non-haem dioxygenase N-terminal domain-containing protein</fullName>
    </recommendedName>
</protein>
<dbReference type="GO" id="GO:0046872">
    <property type="term" value="F:metal ion binding"/>
    <property type="evidence" value="ECO:0007669"/>
    <property type="project" value="UniProtKB-KW"/>
</dbReference>
<evidence type="ECO:0000313" key="5">
    <source>
        <dbReference type="EMBL" id="EXC05109.1"/>
    </source>
</evidence>